<dbReference type="AlphaFoldDB" id="A0A8S9RD39"/>
<comment type="caution">
    <text evidence="1">The sequence shown here is derived from an EMBL/GenBank/DDBJ whole genome shotgun (WGS) entry which is preliminary data.</text>
</comment>
<protein>
    <recommendedName>
        <fullName evidence="3">Protein kinase domain-containing protein</fullName>
    </recommendedName>
</protein>
<evidence type="ECO:0000313" key="2">
    <source>
        <dbReference type="Proteomes" id="UP000712600"/>
    </source>
</evidence>
<organism evidence="1 2">
    <name type="scientific">Brassica cretica</name>
    <name type="common">Mustard</name>
    <dbReference type="NCBI Taxonomy" id="69181"/>
    <lineage>
        <taxon>Eukaryota</taxon>
        <taxon>Viridiplantae</taxon>
        <taxon>Streptophyta</taxon>
        <taxon>Embryophyta</taxon>
        <taxon>Tracheophyta</taxon>
        <taxon>Spermatophyta</taxon>
        <taxon>Magnoliopsida</taxon>
        <taxon>eudicotyledons</taxon>
        <taxon>Gunneridae</taxon>
        <taxon>Pentapetalae</taxon>
        <taxon>rosids</taxon>
        <taxon>malvids</taxon>
        <taxon>Brassicales</taxon>
        <taxon>Brassicaceae</taxon>
        <taxon>Brassiceae</taxon>
        <taxon>Brassica</taxon>
    </lineage>
</organism>
<sequence>MMGFASGRSLLELESPYEVGSNFTSSSVQQPQDLGKLWSFFHEVVDVTKGPPTIPNSQLEKVTKKTRTGVTQRSAGLWFLLAVTASFLFVKLAASRPLLRRGADQELLISIPENIKGYLVTSLSLHPFACKDCKKAQDLLPTKLELISATKVISSFRLDQVSSMVASCRLDTLRVVNEFQDELSGSEAWFLHSNSRDKLTPAIVELKTSGCHHHILICFERRLSATSLSEASSILHSQPKSTVGTPAYIAPGILLRQEYDGKDLNLSPECRHLISRILVADRATIISIPDIKFHEWFLKNPPRDLMDENRING</sequence>
<evidence type="ECO:0008006" key="3">
    <source>
        <dbReference type="Google" id="ProtNLM"/>
    </source>
</evidence>
<reference evidence="1" key="1">
    <citation type="submission" date="2019-12" db="EMBL/GenBank/DDBJ databases">
        <title>Genome sequencing and annotation of Brassica cretica.</title>
        <authorList>
            <person name="Studholme D.J."/>
            <person name="Sarris P."/>
        </authorList>
    </citation>
    <scope>NUCLEOTIDE SEQUENCE</scope>
    <source>
        <strain evidence="1">PFS-109/04</strain>
        <tissue evidence="1">Leaf</tissue>
    </source>
</reference>
<dbReference type="EMBL" id="QGKX02000095">
    <property type="protein sequence ID" value="KAF3570647.1"/>
    <property type="molecule type" value="Genomic_DNA"/>
</dbReference>
<dbReference type="Proteomes" id="UP000712600">
    <property type="component" value="Unassembled WGS sequence"/>
</dbReference>
<dbReference type="InterPro" id="IPR011009">
    <property type="entry name" value="Kinase-like_dom_sf"/>
</dbReference>
<accession>A0A8S9RD39</accession>
<evidence type="ECO:0000313" key="1">
    <source>
        <dbReference type="EMBL" id="KAF3570647.1"/>
    </source>
</evidence>
<proteinExistence type="predicted"/>
<name>A0A8S9RD39_BRACR</name>
<gene>
    <name evidence="1" type="ORF">F2Q69_00061477</name>
</gene>
<dbReference type="SUPFAM" id="SSF56112">
    <property type="entry name" value="Protein kinase-like (PK-like)"/>
    <property type="match status" value="1"/>
</dbReference>